<dbReference type="EMBL" id="KZ523318">
    <property type="protein sequence ID" value="PKU27961.1"/>
    <property type="molecule type" value="Genomic_DNA"/>
</dbReference>
<reference evidence="2" key="1">
    <citation type="submission" date="2017-11" db="EMBL/GenBank/DDBJ databases">
        <authorList>
            <person name="Lima N.C."/>
            <person name="Parody-Merino A.M."/>
            <person name="Battley P.F."/>
            <person name="Fidler A.E."/>
            <person name="Prosdocimi F."/>
        </authorList>
    </citation>
    <scope>NUCLEOTIDE SEQUENCE [LARGE SCALE GENOMIC DNA]</scope>
</reference>
<sequence>MQEELETCAHLQGYDLIGITEMWWDGSYDWSVGMERYRLFRKDKQGRRGGDVTLYVKDQLECMELCLGMDEEPTESLWVKIKQRAGTGDVTAGVCYRPPDLEDCGRLAS</sequence>
<dbReference type="InterPro" id="IPR036691">
    <property type="entry name" value="Endo/exonu/phosph_ase_sf"/>
</dbReference>
<accession>A0A2I0T2E9</accession>
<evidence type="ECO:0000313" key="1">
    <source>
        <dbReference type="EMBL" id="PKU27961.1"/>
    </source>
</evidence>
<name>A0A2I0T2E9_LIMLA</name>
<dbReference type="OrthoDB" id="6781885at2759"/>
<dbReference type="SUPFAM" id="SSF56219">
    <property type="entry name" value="DNase I-like"/>
    <property type="match status" value="1"/>
</dbReference>
<keyword evidence="2" id="KW-1185">Reference proteome</keyword>
<protein>
    <recommendedName>
        <fullName evidence="3">Mitochondrial fission process protein 1</fullName>
    </recommendedName>
</protein>
<reference evidence="2" key="2">
    <citation type="submission" date="2017-12" db="EMBL/GenBank/DDBJ databases">
        <title>Genome sequence of the Bar-tailed Godwit (Limosa lapponica baueri).</title>
        <authorList>
            <person name="Lima N.C.B."/>
            <person name="Parody-Merino A.M."/>
            <person name="Battley P.F."/>
            <person name="Fidler A.E."/>
            <person name="Prosdocimi F."/>
        </authorList>
    </citation>
    <scope>NUCLEOTIDE SEQUENCE [LARGE SCALE GENOMIC DNA]</scope>
</reference>
<gene>
    <name evidence="1" type="ORF">llap_21735</name>
</gene>
<evidence type="ECO:0000313" key="2">
    <source>
        <dbReference type="Proteomes" id="UP000233556"/>
    </source>
</evidence>
<dbReference type="Gene3D" id="3.60.10.10">
    <property type="entry name" value="Endonuclease/exonuclease/phosphatase"/>
    <property type="match status" value="1"/>
</dbReference>
<dbReference type="Proteomes" id="UP000233556">
    <property type="component" value="Unassembled WGS sequence"/>
</dbReference>
<proteinExistence type="predicted"/>
<organism evidence="1 2">
    <name type="scientific">Limosa lapponica baueri</name>
    <dbReference type="NCBI Taxonomy" id="1758121"/>
    <lineage>
        <taxon>Eukaryota</taxon>
        <taxon>Metazoa</taxon>
        <taxon>Chordata</taxon>
        <taxon>Craniata</taxon>
        <taxon>Vertebrata</taxon>
        <taxon>Euteleostomi</taxon>
        <taxon>Archelosauria</taxon>
        <taxon>Archosauria</taxon>
        <taxon>Dinosauria</taxon>
        <taxon>Saurischia</taxon>
        <taxon>Theropoda</taxon>
        <taxon>Coelurosauria</taxon>
        <taxon>Aves</taxon>
        <taxon>Neognathae</taxon>
        <taxon>Neoaves</taxon>
        <taxon>Charadriiformes</taxon>
        <taxon>Scolopacidae</taxon>
        <taxon>Limosa</taxon>
    </lineage>
</organism>
<evidence type="ECO:0008006" key="3">
    <source>
        <dbReference type="Google" id="ProtNLM"/>
    </source>
</evidence>
<dbReference type="AlphaFoldDB" id="A0A2I0T2E9"/>